<name>A0A3N0ZB29_ANAGA</name>
<proteinExistence type="predicted"/>
<accession>A0A3N0ZB29</accession>
<protein>
    <submittedName>
        <fullName evidence="2">Uncharacterized protein</fullName>
    </submittedName>
</protein>
<evidence type="ECO:0000313" key="2">
    <source>
        <dbReference type="EMBL" id="ROL55603.1"/>
    </source>
</evidence>
<sequence>MKSVADKRKEKEMLRATRVSDNVSHHSYASPGEILLSTSFPESPGKPPTKKGKAEDDAVISTLSQLINSRSDALEKMVGDNALKIEGLKKTVDFVCAELNDIKAFYILHVPARDAKCLQATSSFSHRGSPVSTSSLCAPCSTSALRHFRSTIGHTAYLGSLIPQAPPWSSIDLPTPTAPSGSTFPPALPPSSVPPAQPLSSGFPAPPRSPGPSAARELISSIWVSIFGCISVGCPQGVVCHQVDSNMTFPTCDSCRGCKS</sequence>
<feature type="region of interest" description="Disordered" evidence="1">
    <location>
        <begin position="1"/>
        <end position="55"/>
    </location>
</feature>
<dbReference type="AlphaFoldDB" id="A0A3N0ZB29"/>
<feature type="compositionally biased region" description="Pro residues" evidence="1">
    <location>
        <begin position="186"/>
        <end position="197"/>
    </location>
</feature>
<organism evidence="2 3">
    <name type="scientific">Anabarilius grahami</name>
    <name type="common">Kanglang fish</name>
    <name type="synonym">Barilius grahami</name>
    <dbReference type="NCBI Taxonomy" id="495550"/>
    <lineage>
        <taxon>Eukaryota</taxon>
        <taxon>Metazoa</taxon>
        <taxon>Chordata</taxon>
        <taxon>Craniata</taxon>
        <taxon>Vertebrata</taxon>
        <taxon>Euteleostomi</taxon>
        <taxon>Actinopterygii</taxon>
        <taxon>Neopterygii</taxon>
        <taxon>Teleostei</taxon>
        <taxon>Ostariophysi</taxon>
        <taxon>Cypriniformes</taxon>
        <taxon>Xenocyprididae</taxon>
        <taxon>Xenocypridinae</taxon>
        <taxon>Xenocypridinae incertae sedis</taxon>
        <taxon>Anabarilius</taxon>
    </lineage>
</organism>
<dbReference type="Proteomes" id="UP000281406">
    <property type="component" value="Unassembled WGS sequence"/>
</dbReference>
<keyword evidence="3" id="KW-1185">Reference proteome</keyword>
<reference evidence="2 3" key="1">
    <citation type="submission" date="2018-10" db="EMBL/GenBank/DDBJ databases">
        <title>Genome assembly for a Yunnan-Guizhou Plateau 3E fish, Anabarilius grahami (Regan), and its evolutionary and genetic applications.</title>
        <authorList>
            <person name="Jiang W."/>
        </authorList>
    </citation>
    <scope>NUCLEOTIDE SEQUENCE [LARGE SCALE GENOMIC DNA]</scope>
    <source>
        <strain evidence="2">AG-KIZ</strain>
        <tissue evidence="2">Muscle</tissue>
    </source>
</reference>
<evidence type="ECO:0000313" key="3">
    <source>
        <dbReference type="Proteomes" id="UP000281406"/>
    </source>
</evidence>
<evidence type="ECO:0000256" key="1">
    <source>
        <dbReference type="SAM" id="MobiDB-lite"/>
    </source>
</evidence>
<feature type="compositionally biased region" description="Basic and acidic residues" evidence="1">
    <location>
        <begin position="1"/>
        <end position="15"/>
    </location>
</feature>
<gene>
    <name evidence="2" type="ORF">DPX16_23620</name>
</gene>
<feature type="region of interest" description="Disordered" evidence="1">
    <location>
        <begin position="172"/>
        <end position="212"/>
    </location>
</feature>
<comment type="caution">
    <text evidence="2">The sequence shown here is derived from an EMBL/GenBank/DDBJ whole genome shotgun (WGS) entry which is preliminary data.</text>
</comment>
<dbReference type="EMBL" id="RJVU01000082">
    <property type="protein sequence ID" value="ROL55603.1"/>
    <property type="molecule type" value="Genomic_DNA"/>
</dbReference>